<dbReference type="InterPro" id="IPR019585">
    <property type="entry name" value="Rpn7/CSN1"/>
</dbReference>
<dbReference type="InterPro" id="IPR000717">
    <property type="entry name" value="PCI_dom"/>
</dbReference>
<name>A0A194R851_PAPMA</name>
<dbReference type="GO" id="GO:0005838">
    <property type="term" value="C:proteasome regulatory particle"/>
    <property type="evidence" value="ECO:0007669"/>
    <property type="project" value="TreeGrafter"/>
</dbReference>
<dbReference type="KEGG" id="pmac:106712127"/>
<dbReference type="PROSITE" id="PS50250">
    <property type="entry name" value="PCI"/>
    <property type="match status" value="1"/>
</dbReference>
<dbReference type="SUPFAM" id="SSF46785">
    <property type="entry name" value="Winged helix' DNA-binding domain"/>
    <property type="match status" value="1"/>
</dbReference>
<dbReference type="Pfam" id="PF01399">
    <property type="entry name" value="PCI"/>
    <property type="match status" value="1"/>
</dbReference>
<evidence type="ECO:0000256" key="3">
    <source>
        <dbReference type="ARBA" id="ARBA00022942"/>
    </source>
</evidence>
<dbReference type="InterPro" id="IPR045135">
    <property type="entry name" value="Rpn7_N"/>
</dbReference>
<evidence type="ECO:0000313" key="5">
    <source>
        <dbReference type="EMBL" id="KPJ13822.1"/>
    </source>
</evidence>
<accession>A0A194R851</accession>
<dbReference type="InParanoid" id="A0A194R851"/>
<feature type="domain" description="PCI" evidence="4">
    <location>
        <begin position="181"/>
        <end position="350"/>
    </location>
</feature>
<evidence type="ECO:0000256" key="1">
    <source>
        <dbReference type="ARBA" id="ARBA00005717"/>
    </source>
</evidence>
<reference evidence="5 6" key="1">
    <citation type="journal article" date="2015" name="Nat. Commun.">
        <title>Outbred genome sequencing and CRISPR/Cas9 gene editing in butterflies.</title>
        <authorList>
            <person name="Li X."/>
            <person name="Fan D."/>
            <person name="Zhang W."/>
            <person name="Liu G."/>
            <person name="Zhang L."/>
            <person name="Zhao L."/>
            <person name="Fang X."/>
            <person name="Chen L."/>
            <person name="Dong Y."/>
            <person name="Chen Y."/>
            <person name="Ding Y."/>
            <person name="Zhao R."/>
            <person name="Feng M."/>
            <person name="Zhu Y."/>
            <person name="Feng Y."/>
            <person name="Jiang X."/>
            <person name="Zhu D."/>
            <person name="Xiang H."/>
            <person name="Feng X."/>
            <person name="Li S."/>
            <person name="Wang J."/>
            <person name="Zhang G."/>
            <person name="Kronforst M.R."/>
            <person name="Wang W."/>
        </authorList>
    </citation>
    <scope>NUCLEOTIDE SEQUENCE [LARGE SCALE GENOMIC DNA]</scope>
    <source>
        <strain evidence="5">Ya'a_city_454_Pm</strain>
        <tissue evidence="5">Whole body</tissue>
    </source>
</reference>
<dbReference type="Gene3D" id="1.25.40.570">
    <property type="match status" value="1"/>
</dbReference>
<dbReference type="Pfam" id="PF10602">
    <property type="entry name" value="RPN7"/>
    <property type="match status" value="1"/>
</dbReference>
<dbReference type="InterPro" id="IPR049549">
    <property type="entry name" value="RPN7_PSMD6_C"/>
</dbReference>
<evidence type="ECO:0000313" key="6">
    <source>
        <dbReference type="Proteomes" id="UP000053240"/>
    </source>
</evidence>
<dbReference type="PANTHER" id="PTHR14145">
    <property type="entry name" value="26S PROTESOME SUBUNIT 6"/>
    <property type="match status" value="1"/>
</dbReference>
<evidence type="ECO:0000256" key="2">
    <source>
        <dbReference type="ARBA" id="ARBA00014932"/>
    </source>
</evidence>
<dbReference type="InterPro" id="IPR036390">
    <property type="entry name" value="WH_DNA-bd_sf"/>
</dbReference>
<dbReference type="Proteomes" id="UP000053240">
    <property type="component" value="Unassembled WGS sequence"/>
</dbReference>
<gene>
    <name evidence="5" type="ORF">RR48_08636</name>
</gene>
<comment type="similarity">
    <text evidence="1">Belongs to the proteasome subunit S10 family.</text>
</comment>
<dbReference type="PANTHER" id="PTHR14145:SF1">
    <property type="entry name" value="26S PROTEASOME NON-ATPASE REGULATORY SUBUNIT 6"/>
    <property type="match status" value="1"/>
</dbReference>
<dbReference type="AlphaFoldDB" id="A0A194R851"/>
<dbReference type="OrthoDB" id="1452at2759"/>
<dbReference type="STRING" id="76193.A0A194R851"/>
<dbReference type="GO" id="GO:0043161">
    <property type="term" value="P:proteasome-mediated ubiquitin-dependent protein catabolic process"/>
    <property type="evidence" value="ECO:0007669"/>
    <property type="project" value="TreeGrafter"/>
</dbReference>
<dbReference type="FunCoup" id="A0A194R851">
    <property type="interactions" value="1314"/>
</dbReference>
<dbReference type="SMART" id="SM00088">
    <property type="entry name" value="PINT"/>
    <property type="match status" value="1"/>
</dbReference>
<keyword evidence="6" id="KW-1185">Reference proteome</keyword>
<sequence>MELSAEGKTPEYMALAGIKFKLSLPQFKDNPQLKEQLFEGIKAGNMAPYYKEVCTDLGWPLDQNLYDEMAKENVSRLSKFEEDDSETPVWQDRLDYLCSIGDKEAATALATTKYEDSTLTTNRRLDAIFALFRIAYFHGCNVKDMGKAINKAHELVDKGGDWRSRNKLKAYEAIYCLAVRDYSRAAELFIDCVSTFESYELVDFGTIIQYCVLACALALERHALQAALRRQGAAVQALRSRFPELRELVESLHECRYADFLKSLAWVETQICVDPVFRPHYQHYVREARIKAYVQLLRAYRSLSLDNIADTFGVTREFVEEEISTFTAAGRLQCRIDAVAGCVVTGAGRGADADRSHLYQATIREGDLLLNRVKKLASVINF</sequence>
<protein>
    <recommendedName>
        <fullName evidence="2">26S proteasome non-ATPase regulatory subunit 6</fullName>
    </recommendedName>
</protein>
<proteinExistence type="inferred from homology"/>
<organism evidence="5 6">
    <name type="scientific">Papilio machaon</name>
    <name type="common">Old World swallowtail butterfly</name>
    <dbReference type="NCBI Taxonomy" id="76193"/>
    <lineage>
        <taxon>Eukaryota</taxon>
        <taxon>Metazoa</taxon>
        <taxon>Ecdysozoa</taxon>
        <taxon>Arthropoda</taxon>
        <taxon>Hexapoda</taxon>
        <taxon>Insecta</taxon>
        <taxon>Pterygota</taxon>
        <taxon>Neoptera</taxon>
        <taxon>Endopterygota</taxon>
        <taxon>Lepidoptera</taxon>
        <taxon>Glossata</taxon>
        <taxon>Ditrysia</taxon>
        <taxon>Papilionoidea</taxon>
        <taxon>Papilionidae</taxon>
        <taxon>Papilioninae</taxon>
        <taxon>Papilio</taxon>
    </lineage>
</organism>
<dbReference type="FunFam" id="1.25.40.570:FF:000005">
    <property type="entry name" value="26S proteasome regulatory subunit N7"/>
    <property type="match status" value="1"/>
</dbReference>
<dbReference type="EMBL" id="KQ460597">
    <property type="protein sequence ID" value="KPJ13822.1"/>
    <property type="molecule type" value="Genomic_DNA"/>
</dbReference>
<keyword evidence="3 5" id="KW-0647">Proteasome</keyword>
<dbReference type="Pfam" id="PF21154">
    <property type="entry name" value="RPN7_PSMD6_C"/>
    <property type="match status" value="1"/>
</dbReference>
<evidence type="ECO:0000259" key="4">
    <source>
        <dbReference type="PROSITE" id="PS50250"/>
    </source>
</evidence>